<evidence type="ECO:0000259" key="6">
    <source>
        <dbReference type="Pfam" id="PF00324"/>
    </source>
</evidence>
<comment type="subcellular location">
    <subcellularLocation>
        <location evidence="1">Membrane</location>
        <topology evidence="1">Multi-pass membrane protein</topology>
    </subcellularLocation>
</comment>
<evidence type="ECO:0000313" key="7">
    <source>
        <dbReference type="EMBL" id="NOU97394.1"/>
    </source>
</evidence>
<evidence type="ECO:0000256" key="1">
    <source>
        <dbReference type="ARBA" id="ARBA00004141"/>
    </source>
</evidence>
<organism evidence="7 8">
    <name type="scientific">Paenibacillus foliorum</name>
    <dbReference type="NCBI Taxonomy" id="2654974"/>
    <lineage>
        <taxon>Bacteria</taxon>
        <taxon>Bacillati</taxon>
        <taxon>Bacillota</taxon>
        <taxon>Bacilli</taxon>
        <taxon>Bacillales</taxon>
        <taxon>Paenibacillaceae</taxon>
        <taxon>Paenibacillus</taxon>
    </lineage>
</organism>
<keyword evidence="8" id="KW-1185">Reference proteome</keyword>
<dbReference type="EMBL" id="WHOD01000110">
    <property type="protein sequence ID" value="NOU97394.1"/>
    <property type="molecule type" value="Genomic_DNA"/>
</dbReference>
<evidence type="ECO:0000313" key="8">
    <source>
        <dbReference type="Proteomes" id="UP000641588"/>
    </source>
</evidence>
<dbReference type="GO" id="GO:0016020">
    <property type="term" value="C:membrane"/>
    <property type="evidence" value="ECO:0007669"/>
    <property type="project" value="UniProtKB-SubCell"/>
</dbReference>
<evidence type="ECO:0000256" key="4">
    <source>
        <dbReference type="ARBA" id="ARBA00023136"/>
    </source>
</evidence>
<evidence type="ECO:0000256" key="2">
    <source>
        <dbReference type="ARBA" id="ARBA00022692"/>
    </source>
</evidence>
<sequence length="122" mass="14070">MLHLTALVKKKALLSQRLHDLKFSILIHIFNGVLIIAGFSSLVASLFSVTQMMYIIAKDGDAPKLLCQVSKHRLPYEWAARMMANSRRGYWEMSRNINNALNLSYWKDQGLLSLTTRYLEIR</sequence>
<dbReference type="GO" id="GO:0055085">
    <property type="term" value="P:transmembrane transport"/>
    <property type="evidence" value="ECO:0007669"/>
    <property type="project" value="InterPro"/>
</dbReference>
<dbReference type="Pfam" id="PF00324">
    <property type="entry name" value="AA_permease"/>
    <property type="match status" value="1"/>
</dbReference>
<evidence type="ECO:0000256" key="3">
    <source>
        <dbReference type="ARBA" id="ARBA00022989"/>
    </source>
</evidence>
<accession>A0A972GZF4</accession>
<keyword evidence="3 5" id="KW-1133">Transmembrane helix</keyword>
<feature type="domain" description="Amino acid permease/ SLC12A" evidence="6">
    <location>
        <begin position="18"/>
        <end position="76"/>
    </location>
</feature>
<feature type="transmembrane region" description="Helical" evidence="5">
    <location>
        <begin position="25"/>
        <end position="49"/>
    </location>
</feature>
<dbReference type="Proteomes" id="UP000641588">
    <property type="component" value="Unassembled WGS sequence"/>
</dbReference>
<gene>
    <name evidence="7" type="ORF">GC093_29800</name>
</gene>
<keyword evidence="2 5" id="KW-0812">Transmembrane</keyword>
<protein>
    <recommendedName>
        <fullName evidence="6">Amino acid permease/ SLC12A domain-containing protein</fullName>
    </recommendedName>
</protein>
<proteinExistence type="predicted"/>
<evidence type="ECO:0000256" key="5">
    <source>
        <dbReference type="SAM" id="Phobius"/>
    </source>
</evidence>
<dbReference type="InterPro" id="IPR004841">
    <property type="entry name" value="AA-permease/SLC12A_dom"/>
</dbReference>
<dbReference type="AlphaFoldDB" id="A0A972GZF4"/>
<reference evidence="7" key="1">
    <citation type="submission" date="2019-10" db="EMBL/GenBank/DDBJ databases">
        <title>Description of Paenibacillus glebae sp. nov.</title>
        <authorList>
            <person name="Carlier A."/>
            <person name="Qi S."/>
        </authorList>
    </citation>
    <scope>NUCLEOTIDE SEQUENCE</scope>
    <source>
        <strain evidence="7">LMG 31456</strain>
    </source>
</reference>
<keyword evidence="4 5" id="KW-0472">Membrane</keyword>
<comment type="caution">
    <text evidence="7">The sequence shown here is derived from an EMBL/GenBank/DDBJ whole genome shotgun (WGS) entry which is preliminary data.</text>
</comment>
<dbReference type="Gene3D" id="1.20.1740.10">
    <property type="entry name" value="Amino acid/polyamine transporter I"/>
    <property type="match status" value="1"/>
</dbReference>
<name>A0A972GZF4_9BACL</name>